<dbReference type="OrthoDB" id="9779128at2"/>
<keyword evidence="4" id="KW-0449">Lipoprotein</keyword>
<dbReference type="AlphaFoldDB" id="A0A552X2Z8"/>
<dbReference type="NCBIfam" id="TIGR00413">
    <property type="entry name" value="rlpA"/>
    <property type="match status" value="1"/>
</dbReference>
<dbReference type="FunFam" id="2.40.40.10:FF:000003">
    <property type="entry name" value="Endolytic peptidoglycan transglycosylase RlpA"/>
    <property type="match status" value="1"/>
</dbReference>
<keyword evidence="3 4" id="KW-0961">Cell wall biogenesis/degradation</keyword>
<keyword evidence="4" id="KW-0564">Palmitate</keyword>
<comment type="subcellular location">
    <subcellularLocation>
        <location evidence="4">Cell membrane</location>
        <topology evidence="4">Lipid-anchor</topology>
    </subcellularLocation>
</comment>
<dbReference type="RefSeq" id="WP_143233833.1">
    <property type="nucleotide sequence ID" value="NZ_VJWL01000001.1"/>
</dbReference>
<reference evidence="7 8" key="1">
    <citation type="submission" date="2019-07" db="EMBL/GenBank/DDBJ databases">
        <authorList>
            <person name="Yang M."/>
            <person name="Zhao D."/>
            <person name="Xiang H."/>
        </authorList>
    </citation>
    <scope>NUCLEOTIDE SEQUENCE [LARGE SCALE GENOMIC DNA]</scope>
    <source>
        <strain evidence="7 8">IM1326</strain>
    </source>
</reference>
<gene>
    <name evidence="4" type="primary">rlpA</name>
    <name evidence="7" type="ORF">FM042_00630</name>
</gene>
<evidence type="ECO:0000313" key="8">
    <source>
        <dbReference type="Proteomes" id="UP000320359"/>
    </source>
</evidence>
<dbReference type="PROSITE" id="PS51257">
    <property type="entry name" value="PROKAR_LIPOPROTEIN"/>
    <property type="match status" value="1"/>
</dbReference>
<evidence type="ECO:0000256" key="2">
    <source>
        <dbReference type="ARBA" id="ARBA00023239"/>
    </source>
</evidence>
<keyword evidence="2 4" id="KW-0456">Lyase</keyword>
<dbReference type="Gene3D" id="3.30.70.1070">
    <property type="entry name" value="Sporulation related repeat"/>
    <property type="match status" value="1"/>
</dbReference>
<evidence type="ECO:0000313" key="7">
    <source>
        <dbReference type="EMBL" id="TRW49411.1"/>
    </source>
</evidence>
<comment type="caution">
    <text evidence="7">The sequence shown here is derived from an EMBL/GenBank/DDBJ whole genome shotgun (WGS) entry which is preliminary data.</text>
</comment>
<feature type="domain" description="SPOR" evidence="6">
    <location>
        <begin position="181"/>
        <end position="258"/>
    </location>
</feature>
<evidence type="ECO:0000256" key="5">
    <source>
        <dbReference type="RuleBase" id="RU003495"/>
    </source>
</evidence>
<comment type="function">
    <text evidence="4">Lytic transglycosylase with a strong preference for naked glycan strands that lack stem peptides.</text>
</comment>
<keyword evidence="8" id="KW-1185">Reference proteome</keyword>
<dbReference type="SUPFAM" id="SSF110997">
    <property type="entry name" value="Sporulation related repeat"/>
    <property type="match status" value="1"/>
</dbReference>
<dbReference type="PANTHER" id="PTHR34183">
    <property type="entry name" value="ENDOLYTIC PEPTIDOGLYCAN TRANSGLYCOSYLASE RLPA"/>
    <property type="match status" value="1"/>
</dbReference>
<evidence type="ECO:0000256" key="1">
    <source>
        <dbReference type="ARBA" id="ARBA00022729"/>
    </source>
</evidence>
<dbReference type="InterPro" id="IPR009009">
    <property type="entry name" value="RlpA-like_DPBB"/>
</dbReference>
<name>A0A552X2Z8_9GAMM</name>
<dbReference type="InterPro" id="IPR034718">
    <property type="entry name" value="RlpA"/>
</dbReference>
<keyword evidence="1" id="KW-0732">Signal</keyword>
<dbReference type="Gene3D" id="2.40.40.10">
    <property type="entry name" value="RlpA-like domain"/>
    <property type="match status" value="1"/>
</dbReference>
<keyword evidence="4" id="KW-0472">Membrane</keyword>
<dbReference type="GO" id="GO:0005886">
    <property type="term" value="C:plasma membrane"/>
    <property type="evidence" value="ECO:0007669"/>
    <property type="project" value="UniProtKB-SubCell"/>
</dbReference>
<dbReference type="GO" id="GO:0042834">
    <property type="term" value="F:peptidoglycan binding"/>
    <property type="evidence" value="ECO:0007669"/>
    <property type="project" value="InterPro"/>
</dbReference>
<protein>
    <recommendedName>
        <fullName evidence="4">Endolytic peptidoglycan transglycosylase RlpA</fullName>
        <ecNumber evidence="4">4.2.2.-</ecNumber>
    </recommendedName>
</protein>
<dbReference type="EC" id="4.2.2.-" evidence="4"/>
<dbReference type="GO" id="GO:0008932">
    <property type="term" value="F:lytic endotransglycosylase activity"/>
    <property type="evidence" value="ECO:0007669"/>
    <property type="project" value="UniProtKB-UniRule"/>
</dbReference>
<dbReference type="Pfam" id="PF03330">
    <property type="entry name" value="DPBB_1"/>
    <property type="match status" value="1"/>
</dbReference>
<dbReference type="HAMAP" id="MF_02071">
    <property type="entry name" value="RlpA"/>
    <property type="match status" value="1"/>
</dbReference>
<evidence type="ECO:0000256" key="4">
    <source>
        <dbReference type="HAMAP-Rule" id="MF_02071"/>
    </source>
</evidence>
<organism evidence="7 8">
    <name type="scientific">Aliidiomarina halalkaliphila</name>
    <dbReference type="NCBI Taxonomy" id="2593535"/>
    <lineage>
        <taxon>Bacteria</taxon>
        <taxon>Pseudomonadati</taxon>
        <taxon>Pseudomonadota</taxon>
        <taxon>Gammaproteobacteria</taxon>
        <taxon>Alteromonadales</taxon>
        <taxon>Idiomarinaceae</taxon>
        <taxon>Aliidiomarina</taxon>
    </lineage>
</organism>
<dbReference type="PROSITE" id="PS51724">
    <property type="entry name" value="SPOR"/>
    <property type="match status" value="1"/>
</dbReference>
<dbReference type="EMBL" id="VJWL01000001">
    <property type="protein sequence ID" value="TRW49411.1"/>
    <property type="molecule type" value="Genomic_DNA"/>
</dbReference>
<dbReference type="GO" id="GO:0009279">
    <property type="term" value="C:cell outer membrane"/>
    <property type="evidence" value="ECO:0007669"/>
    <property type="project" value="TreeGrafter"/>
</dbReference>
<dbReference type="PANTHER" id="PTHR34183:SF1">
    <property type="entry name" value="ENDOLYTIC PEPTIDOGLYCAN TRANSGLYCOSYLASE RLPA"/>
    <property type="match status" value="1"/>
</dbReference>
<dbReference type="Pfam" id="PF05036">
    <property type="entry name" value="SPOR"/>
    <property type="match status" value="1"/>
</dbReference>
<dbReference type="GO" id="GO:0071555">
    <property type="term" value="P:cell wall organization"/>
    <property type="evidence" value="ECO:0007669"/>
    <property type="project" value="UniProtKB-KW"/>
</dbReference>
<dbReference type="InterPro" id="IPR007730">
    <property type="entry name" value="SPOR-like_dom"/>
</dbReference>
<proteinExistence type="inferred from homology"/>
<dbReference type="InterPro" id="IPR036680">
    <property type="entry name" value="SPOR-like_sf"/>
</dbReference>
<dbReference type="SUPFAM" id="SSF50685">
    <property type="entry name" value="Barwin-like endoglucanases"/>
    <property type="match status" value="1"/>
</dbReference>
<dbReference type="InterPro" id="IPR036908">
    <property type="entry name" value="RlpA-like_sf"/>
</dbReference>
<sequence length="260" mass="29584">MSWRYLIILVSVSVMTLVGCSQTPSTERYRIANDEAPLRTPTAAELYPLTPREEPIGRRGNLPYQVNGQHYQVLSDASGYDEVGIASWYGQKFHGHLTSMGEYYDMYSLSAAHKTLPLPTWVRVTNLDNNKSVIVRINDRGPFHSDRIIDLSFSAAYAIDMHRSGTARVRVEALHSTTDATMEPHAHFIQIAAARDARNLQNLAQQMQENYQLDATTREQNGLTRLFIGPFSERQTIHWINQLQQDGYQGIFRVPYDNLP</sequence>
<dbReference type="CDD" id="cd22268">
    <property type="entry name" value="DPBB_RlpA-like"/>
    <property type="match status" value="1"/>
</dbReference>
<accession>A0A552X2Z8</accession>
<dbReference type="InterPro" id="IPR012997">
    <property type="entry name" value="RplA"/>
</dbReference>
<evidence type="ECO:0000256" key="3">
    <source>
        <dbReference type="ARBA" id="ARBA00023316"/>
    </source>
</evidence>
<evidence type="ECO:0000259" key="6">
    <source>
        <dbReference type="PROSITE" id="PS51724"/>
    </source>
</evidence>
<comment type="similarity">
    <text evidence="4 5">Belongs to the RlpA family.</text>
</comment>
<dbReference type="GO" id="GO:0000270">
    <property type="term" value="P:peptidoglycan metabolic process"/>
    <property type="evidence" value="ECO:0007669"/>
    <property type="project" value="UniProtKB-UniRule"/>
</dbReference>
<dbReference type="Proteomes" id="UP000320359">
    <property type="component" value="Unassembled WGS sequence"/>
</dbReference>
<keyword evidence="4" id="KW-1003">Cell membrane</keyword>